<keyword evidence="1" id="KW-0812">Transmembrane</keyword>
<dbReference type="Proteomes" id="UP000318405">
    <property type="component" value="Unassembled WGS sequence"/>
</dbReference>
<evidence type="ECO:0000256" key="1">
    <source>
        <dbReference type="SAM" id="Phobius"/>
    </source>
</evidence>
<evidence type="ECO:0000313" key="4">
    <source>
        <dbReference type="Proteomes" id="UP000318405"/>
    </source>
</evidence>
<keyword evidence="4" id="KW-1185">Reference proteome</keyword>
<keyword evidence="1" id="KW-0472">Membrane</keyword>
<dbReference type="InterPro" id="IPR016923">
    <property type="entry name" value="UCP029509"/>
</dbReference>
<protein>
    <submittedName>
        <fullName evidence="3">DUF2231 domain-containing protein</fullName>
    </submittedName>
</protein>
<dbReference type="EMBL" id="VLTJ01000039">
    <property type="protein sequence ID" value="TSH90125.1"/>
    <property type="molecule type" value="Genomic_DNA"/>
</dbReference>
<sequence length="172" mass="18755">MERFGKPLPSGAPTVVAFARHPLHPMLVTFPIAFLLGGFATDLAYWYSEDPFWARVSLWLIGAGAFMGILAGIAGTVELLWVKEIRRRPASWNHFVLAVMLLATASINWVLRYEDPVGSIVPRGLALSGLGAALVGAAGWLGGKLVFEHQIAVEQENEHDTDPLNLADHSDR</sequence>
<dbReference type="PIRSF" id="PIRSF029509">
    <property type="entry name" value="UCP029509"/>
    <property type="match status" value="1"/>
</dbReference>
<evidence type="ECO:0000259" key="2">
    <source>
        <dbReference type="Pfam" id="PF09990"/>
    </source>
</evidence>
<reference evidence="3 4" key="1">
    <citation type="submission" date="2019-07" db="EMBL/GenBank/DDBJ databases">
        <title>Qingshengfaniella alkalisoli gen. nov., sp. nov., isolated from saline soil.</title>
        <authorList>
            <person name="Xu L."/>
            <person name="Huang X.-X."/>
            <person name="Sun J.-Q."/>
        </authorList>
    </citation>
    <scope>NUCLEOTIDE SEQUENCE [LARGE SCALE GENOMIC DNA]</scope>
    <source>
        <strain evidence="3 4">DSM 27279</strain>
    </source>
</reference>
<dbReference type="InterPro" id="IPR019251">
    <property type="entry name" value="DUF2231_TM"/>
</dbReference>
<comment type="caution">
    <text evidence="3">The sequence shown here is derived from an EMBL/GenBank/DDBJ whole genome shotgun (WGS) entry which is preliminary data.</text>
</comment>
<dbReference type="Pfam" id="PF09990">
    <property type="entry name" value="DUF2231"/>
    <property type="match status" value="1"/>
</dbReference>
<keyword evidence="1" id="KW-1133">Transmembrane helix</keyword>
<gene>
    <name evidence="3" type="ORF">FOZ76_19980</name>
</gene>
<organism evidence="3 4">
    <name type="scientific">Verticiella sediminum</name>
    <dbReference type="NCBI Taxonomy" id="1247510"/>
    <lineage>
        <taxon>Bacteria</taxon>
        <taxon>Pseudomonadati</taxon>
        <taxon>Pseudomonadota</taxon>
        <taxon>Betaproteobacteria</taxon>
        <taxon>Burkholderiales</taxon>
        <taxon>Alcaligenaceae</taxon>
        <taxon>Verticiella</taxon>
    </lineage>
</organism>
<evidence type="ECO:0000313" key="3">
    <source>
        <dbReference type="EMBL" id="TSH90125.1"/>
    </source>
</evidence>
<dbReference type="RefSeq" id="WP_143950039.1">
    <property type="nucleotide sequence ID" value="NZ_BAABMB010000003.1"/>
</dbReference>
<feature type="transmembrane region" description="Helical" evidence="1">
    <location>
        <begin position="94"/>
        <end position="111"/>
    </location>
</feature>
<feature type="transmembrane region" description="Helical" evidence="1">
    <location>
        <begin position="27"/>
        <end position="47"/>
    </location>
</feature>
<feature type="domain" description="DUF2231" evidence="2">
    <location>
        <begin position="20"/>
        <end position="154"/>
    </location>
</feature>
<dbReference type="OrthoDB" id="2873672at2"/>
<accession>A0A556AB56</accession>
<name>A0A556AB56_9BURK</name>
<proteinExistence type="predicted"/>
<feature type="transmembrane region" description="Helical" evidence="1">
    <location>
        <begin position="123"/>
        <end position="141"/>
    </location>
</feature>
<feature type="transmembrane region" description="Helical" evidence="1">
    <location>
        <begin position="59"/>
        <end position="82"/>
    </location>
</feature>
<dbReference type="AlphaFoldDB" id="A0A556AB56"/>